<sequence>MVLRYQLVFQSMKAGCDKATLRFGACHVKFAYSVSLDKIPFDKSLLQSHAYGGAFVGRHG</sequence>
<proteinExistence type="predicted"/>
<reference evidence="1 2" key="1">
    <citation type="submission" date="2020-08" db="EMBL/GenBank/DDBJ databases">
        <title>Above-ground endophytic microbial communities from plants in different locations in the United States.</title>
        <authorList>
            <person name="Frank C."/>
        </authorList>
    </citation>
    <scope>NUCLEOTIDE SEQUENCE [LARGE SCALE GENOMIC DNA]</scope>
    <source>
        <strain evidence="1 2">WP4_2_2</strain>
    </source>
</reference>
<evidence type="ECO:0000313" key="2">
    <source>
        <dbReference type="Proteomes" id="UP000571554"/>
    </source>
</evidence>
<dbReference type="Proteomes" id="UP000571554">
    <property type="component" value="Unassembled WGS sequence"/>
</dbReference>
<name>A0A7W9U499_9BURK</name>
<accession>A0A7W9U499</accession>
<dbReference type="AlphaFoldDB" id="A0A7W9U499"/>
<keyword evidence="2" id="KW-1185">Reference proteome</keyword>
<dbReference type="EMBL" id="JACHBW010000031">
    <property type="protein sequence ID" value="MBB6106747.1"/>
    <property type="molecule type" value="Genomic_DNA"/>
</dbReference>
<gene>
    <name evidence="1" type="ORF">F4827_006623</name>
</gene>
<evidence type="ECO:0000313" key="1">
    <source>
        <dbReference type="EMBL" id="MBB6106747.1"/>
    </source>
</evidence>
<protein>
    <submittedName>
        <fullName evidence="1">Uncharacterized protein</fullName>
    </submittedName>
</protein>
<organism evidence="1 2">
    <name type="scientific">Paraburkholderia bannensis</name>
    <dbReference type="NCBI Taxonomy" id="765414"/>
    <lineage>
        <taxon>Bacteria</taxon>
        <taxon>Pseudomonadati</taxon>
        <taxon>Pseudomonadota</taxon>
        <taxon>Betaproteobacteria</taxon>
        <taxon>Burkholderiales</taxon>
        <taxon>Burkholderiaceae</taxon>
        <taxon>Paraburkholderia</taxon>
    </lineage>
</organism>
<comment type="caution">
    <text evidence="1">The sequence shown here is derived from an EMBL/GenBank/DDBJ whole genome shotgun (WGS) entry which is preliminary data.</text>
</comment>